<gene>
    <name evidence="2" type="ORF">RDB_LOCUS62817</name>
</gene>
<protein>
    <recommendedName>
        <fullName evidence="1">BTB domain-containing protein</fullName>
    </recommendedName>
</protein>
<organism evidence="2 3">
    <name type="scientific">Rhizoctonia solani</name>
    <dbReference type="NCBI Taxonomy" id="456999"/>
    <lineage>
        <taxon>Eukaryota</taxon>
        <taxon>Fungi</taxon>
        <taxon>Dikarya</taxon>
        <taxon>Basidiomycota</taxon>
        <taxon>Agaricomycotina</taxon>
        <taxon>Agaricomycetes</taxon>
        <taxon>Cantharellales</taxon>
        <taxon>Ceratobasidiaceae</taxon>
        <taxon>Rhizoctonia</taxon>
    </lineage>
</organism>
<dbReference type="Gene3D" id="3.30.710.10">
    <property type="entry name" value="Potassium Channel Kv1.1, Chain A"/>
    <property type="match status" value="1"/>
</dbReference>
<dbReference type="SMART" id="SM00225">
    <property type="entry name" value="BTB"/>
    <property type="match status" value="1"/>
</dbReference>
<dbReference type="Proteomes" id="UP000663843">
    <property type="component" value="Unassembled WGS sequence"/>
</dbReference>
<dbReference type="EMBL" id="CAJMWT010002027">
    <property type="protein sequence ID" value="CAE6429917.1"/>
    <property type="molecule type" value="Genomic_DNA"/>
</dbReference>
<dbReference type="InterPro" id="IPR011333">
    <property type="entry name" value="SKP1/BTB/POZ_sf"/>
</dbReference>
<evidence type="ECO:0000313" key="2">
    <source>
        <dbReference type="EMBL" id="CAE6429917.1"/>
    </source>
</evidence>
<accession>A0A8H2XRY3</accession>
<dbReference type="Pfam" id="PF00651">
    <property type="entry name" value="BTB"/>
    <property type="match status" value="1"/>
</dbReference>
<dbReference type="CDD" id="cd18186">
    <property type="entry name" value="BTB_POZ_ZBTB_KLHL-like"/>
    <property type="match status" value="1"/>
</dbReference>
<dbReference type="InterPro" id="IPR000210">
    <property type="entry name" value="BTB/POZ_dom"/>
</dbReference>
<sequence length="294" mass="32814">MPDSRVRSADYYFARGDSVLQVENVLFRIHRDILSAHSDFFFDMFRTPSSDNYEGSSDDHPLKLAQDLSSAENFTILCNLLYPKKIGVLPPVLAGELDTWAPVLEATQALQMDSAREYILSKLEEDRLNIPSVAARLLGLIVNYEEASDILKLECIHSLVTRRGAILAHEARVLGPDIMAHISSIRDRIRILAASRSWVAIPRHSLCKGELDSACQFAIHAGVLANLRMDPCLFSSINQDEFMSSIFNVPKDERVCRHCNSIRMDLACIGTGGIGLYDEIRRCAMGFKLIKGGD</sequence>
<dbReference type="AlphaFoldDB" id="A0A8H2XRY3"/>
<dbReference type="PROSITE" id="PS50097">
    <property type="entry name" value="BTB"/>
    <property type="match status" value="1"/>
</dbReference>
<feature type="domain" description="BTB" evidence="1">
    <location>
        <begin position="16"/>
        <end position="90"/>
    </location>
</feature>
<evidence type="ECO:0000259" key="1">
    <source>
        <dbReference type="PROSITE" id="PS50097"/>
    </source>
</evidence>
<reference evidence="2" key="1">
    <citation type="submission" date="2021-01" db="EMBL/GenBank/DDBJ databases">
        <authorList>
            <person name="Kaushik A."/>
        </authorList>
    </citation>
    <scope>NUCLEOTIDE SEQUENCE</scope>
    <source>
        <strain evidence="2">AG2-2IIIB</strain>
    </source>
</reference>
<proteinExistence type="predicted"/>
<name>A0A8H2XRY3_9AGAM</name>
<evidence type="ECO:0000313" key="3">
    <source>
        <dbReference type="Proteomes" id="UP000663843"/>
    </source>
</evidence>
<comment type="caution">
    <text evidence="2">The sequence shown here is derived from an EMBL/GenBank/DDBJ whole genome shotgun (WGS) entry which is preliminary data.</text>
</comment>
<dbReference type="SUPFAM" id="SSF54695">
    <property type="entry name" value="POZ domain"/>
    <property type="match status" value="1"/>
</dbReference>